<comment type="caution">
    <text evidence="2">The sequence shown here is derived from an EMBL/GenBank/DDBJ whole genome shotgun (WGS) entry which is preliminary data.</text>
</comment>
<dbReference type="EMBL" id="JANJYI010000003">
    <property type="protein sequence ID" value="KAK2657669.1"/>
    <property type="molecule type" value="Genomic_DNA"/>
</dbReference>
<keyword evidence="3" id="KW-1185">Reference proteome</keyword>
<organism evidence="2 3">
    <name type="scientific">Dipteronia dyeriana</name>
    <dbReference type="NCBI Taxonomy" id="168575"/>
    <lineage>
        <taxon>Eukaryota</taxon>
        <taxon>Viridiplantae</taxon>
        <taxon>Streptophyta</taxon>
        <taxon>Embryophyta</taxon>
        <taxon>Tracheophyta</taxon>
        <taxon>Spermatophyta</taxon>
        <taxon>Magnoliopsida</taxon>
        <taxon>eudicotyledons</taxon>
        <taxon>Gunneridae</taxon>
        <taxon>Pentapetalae</taxon>
        <taxon>rosids</taxon>
        <taxon>malvids</taxon>
        <taxon>Sapindales</taxon>
        <taxon>Sapindaceae</taxon>
        <taxon>Hippocastanoideae</taxon>
        <taxon>Acereae</taxon>
        <taxon>Dipteronia</taxon>
    </lineage>
</organism>
<evidence type="ECO:0000313" key="3">
    <source>
        <dbReference type="Proteomes" id="UP001280121"/>
    </source>
</evidence>
<dbReference type="SUPFAM" id="SSF52047">
    <property type="entry name" value="RNI-like"/>
    <property type="match status" value="1"/>
</dbReference>
<sequence length="193" mass="22084">MFTIDCEDNVISNLFSGCPLIEEMICSGCEGLGTIKLFGLYRLNKIKLVYNRDLKAVYIKNLNVSSLIVSGLTIPFKIGVYHCMKLRKISLELASIKDDWLCKTISELLILESLKLVYCHELKSIKISSSSLKKLKIKKCLEVVKLQIDTPNLSVFSYEGYMFSFSSNAFTLSNINLFLYGKWYVAPSQWYER</sequence>
<protein>
    <recommendedName>
        <fullName evidence="1">At1g61320/AtMIF1 LRR domain-containing protein</fullName>
    </recommendedName>
</protein>
<reference evidence="2" key="1">
    <citation type="journal article" date="2023" name="Plant J.">
        <title>Genome sequences and population genomics provide insights into the demographic history, inbreeding, and mutation load of two 'living fossil' tree species of Dipteronia.</title>
        <authorList>
            <person name="Feng Y."/>
            <person name="Comes H.P."/>
            <person name="Chen J."/>
            <person name="Zhu S."/>
            <person name="Lu R."/>
            <person name="Zhang X."/>
            <person name="Li P."/>
            <person name="Qiu J."/>
            <person name="Olsen K.M."/>
            <person name="Qiu Y."/>
        </authorList>
    </citation>
    <scope>NUCLEOTIDE SEQUENCE</scope>
    <source>
        <strain evidence="2">KIB01</strain>
    </source>
</reference>
<dbReference type="InterPro" id="IPR053772">
    <property type="entry name" value="At1g61320/At1g61330-like"/>
</dbReference>
<dbReference type="PANTHER" id="PTHR34145:SF28">
    <property type="entry name" value="F-BOX DOMAIN-CONTAINING PROTEIN"/>
    <property type="match status" value="1"/>
</dbReference>
<proteinExistence type="predicted"/>
<dbReference type="PANTHER" id="PTHR34145">
    <property type="entry name" value="OS02G0105600 PROTEIN"/>
    <property type="match status" value="1"/>
</dbReference>
<accession>A0AAE0CNK7</accession>
<dbReference type="Gene3D" id="3.80.10.10">
    <property type="entry name" value="Ribonuclease Inhibitor"/>
    <property type="match status" value="1"/>
</dbReference>
<feature type="domain" description="At1g61320/AtMIF1 LRR" evidence="1">
    <location>
        <begin position="82"/>
        <end position="167"/>
    </location>
</feature>
<dbReference type="InterPro" id="IPR032675">
    <property type="entry name" value="LRR_dom_sf"/>
</dbReference>
<name>A0AAE0CNK7_9ROSI</name>
<dbReference type="InterPro" id="IPR055357">
    <property type="entry name" value="LRR_At1g61320_AtMIF1"/>
</dbReference>
<evidence type="ECO:0000313" key="2">
    <source>
        <dbReference type="EMBL" id="KAK2657669.1"/>
    </source>
</evidence>
<dbReference type="AlphaFoldDB" id="A0AAE0CNK7"/>
<evidence type="ECO:0000259" key="1">
    <source>
        <dbReference type="Pfam" id="PF23622"/>
    </source>
</evidence>
<dbReference type="Proteomes" id="UP001280121">
    <property type="component" value="Unassembled WGS sequence"/>
</dbReference>
<gene>
    <name evidence="2" type="ORF">Ddye_010721</name>
</gene>
<dbReference type="Pfam" id="PF23622">
    <property type="entry name" value="LRR_At1g61320_AtMIF1"/>
    <property type="match status" value="1"/>
</dbReference>